<reference evidence="1 2" key="1">
    <citation type="journal article" date="2013" name="Genome Biol.">
        <title>The genome sequence of the most widely cultivated cacao type and its use to identify candidate genes regulating pod color.</title>
        <authorList>
            <person name="Motamayor J.C."/>
            <person name="Mockaitis K."/>
            <person name="Schmutz J."/>
            <person name="Haiminen N."/>
            <person name="Iii D.L."/>
            <person name="Cornejo O."/>
            <person name="Findley S.D."/>
            <person name="Zheng P."/>
            <person name="Utro F."/>
            <person name="Royaert S."/>
            <person name="Saski C."/>
            <person name="Jenkins J."/>
            <person name="Podicheti R."/>
            <person name="Zhao M."/>
            <person name="Scheffler B.E."/>
            <person name="Stack J.C."/>
            <person name="Feltus F.A."/>
            <person name="Mustiga G.M."/>
            <person name="Amores F."/>
            <person name="Phillips W."/>
            <person name="Marelli J.P."/>
            <person name="May G.D."/>
            <person name="Shapiro H."/>
            <person name="Ma J."/>
            <person name="Bustamante C.D."/>
            <person name="Schnell R.J."/>
            <person name="Main D."/>
            <person name="Gilbert D."/>
            <person name="Parida L."/>
            <person name="Kuhn D.N."/>
        </authorList>
    </citation>
    <scope>NUCLEOTIDE SEQUENCE [LARGE SCALE GENOMIC DNA]</scope>
    <source>
        <strain evidence="2">cv. Matina 1-6</strain>
    </source>
</reference>
<dbReference type="InterPro" id="IPR036397">
    <property type="entry name" value="RNaseH_sf"/>
</dbReference>
<accession>A0A061FAJ5</accession>
<dbReference type="Gramene" id="EOY13697">
    <property type="protein sequence ID" value="EOY13697"/>
    <property type="gene ID" value="TCM_032337"/>
</dbReference>
<sequence>MMFSNAVSDGDANRAELFAIKKVFKLFGASKWVGSRALMIESDFNNAILWTSEPKKAPRKLKRESRSLESFKRVVGVWSISKIFREDNRTADELAKSGLHRHTKYLSTTHVLKNEPPSSGNVSLFLLVIAFS</sequence>
<organism evidence="1 2">
    <name type="scientific">Theobroma cacao</name>
    <name type="common">Cacao</name>
    <name type="synonym">Cocoa</name>
    <dbReference type="NCBI Taxonomy" id="3641"/>
    <lineage>
        <taxon>Eukaryota</taxon>
        <taxon>Viridiplantae</taxon>
        <taxon>Streptophyta</taxon>
        <taxon>Embryophyta</taxon>
        <taxon>Tracheophyta</taxon>
        <taxon>Spermatophyta</taxon>
        <taxon>Magnoliopsida</taxon>
        <taxon>eudicotyledons</taxon>
        <taxon>Gunneridae</taxon>
        <taxon>Pentapetalae</taxon>
        <taxon>rosids</taxon>
        <taxon>malvids</taxon>
        <taxon>Malvales</taxon>
        <taxon>Malvaceae</taxon>
        <taxon>Byttnerioideae</taxon>
        <taxon>Theobroma</taxon>
    </lineage>
</organism>
<dbReference type="PANTHER" id="PTHR33033:SF121">
    <property type="entry name" value="POLYNUCLEOTIDYL TRANSFERASE, RIBONUCLEASE H-LIKE SUPERFAMILY PROTEIN"/>
    <property type="match status" value="1"/>
</dbReference>
<gene>
    <name evidence="1" type="ORF">TCM_032337</name>
</gene>
<dbReference type="Proteomes" id="UP000026915">
    <property type="component" value="Chromosome 7"/>
</dbReference>
<keyword evidence="2" id="KW-1185">Reference proteome</keyword>
<dbReference type="AlphaFoldDB" id="A0A061FAJ5"/>
<dbReference type="HOGENOM" id="CLU_000680_21_3_1"/>
<dbReference type="GO" id="GO:0003676">
    <property type="term" value="F:nucleic acid binding"/>
    <property type="evidence" value="ECO:0007669"/>
    <property type="project" value="InterPro"/>
</dbReference>
<dbReference type="InParanoid" id="A0A061FAJ5"/>
<dbReference type="EMBL" id="CM001885">
    <property type="protein sequence ID" value="EOY13697.1"/>
    <property type="molecule type" value="Genomic_DNA"/>
</dbReference>
<protein>
    <submittedName>
        <fullName evidence="1">Uncharacterized protein</fullName>
    </submittedName>
</protein>
<dbReference type="PANTHER" id="PTHR33033">
    <property type="entry name" value="POLYNUCLEOTIDYL TRANSFERASE, RIBONUCLEASE H-LIKE SUPERFAMILY PROTEIN-RELATED"/>
    <property type="match status" value="1"/>
</dbReference>
<evidence type="ECO:0000313" key="1">
    <source>
        <dbReference type="EMBL" id="EOY13697.1"/>
    </source>
</evidence>
<proteinExistence type="predicted"/>
<name>A0A061FAJ5_THECC</name>
<dbReference type="Gene3D" id="3.30.420.10">
    <property type="entry name" value="Ribonuclease H-like superfamily/Ribonuclease H"/>
    <property type="match status" value="1"/>
</dbReference>
<evidence type="ECO:0000313" key="2">
    <source>
        <dbReference type="Proteomes" id="UP000026915"/>
    </source>
</evidence>